<dbReference type="RefSeq" id="XP_049135994.1">
    <property type="nucleotide sequence ID" value="XM_049280037.1"/>
</dbReference>
<organism evidence="2 3">
    <name type="scientific">Colletotrichum lupini</name>
    <dbReference type="NCBI Taxonomy" id="145971"/>
    <lineage>
        <taxon>Eukaryota</taxon>
        <taxon>Fungi</taxon>
        <taxon>Dikarya</taxon>
        <taxon>Ascomycota</taxon>
        <taxon>Pezizomycotina</taxon>
        <taxon>Sordariomycetes</taxon>
        <taxon>Hypocreomycetidae</taxon>
        <taxon>Glomerellales</taxon>
        <taxon>Glomerellaceae</taxon>
        <taxon>Colletotrichum</taxon>
        <taxon>Colletotrichum acutatum species complex</taxon>
    </lineage>
</organism>
<accession>A0A9Q8SBI4</accession>
<dbReference type="KEGG" id="clup:CLUP02_00992"/>
<dbReference type="GeneID" id="73335047"/>
<keyword evidence="1" id="KW-0472">Membrane</keyword>
<sequence>MPVCGVNLVTTHLYTLFSVPAASPPSNQLPLGLRQPSAAICEFPSSSSHTHFPFCPPPSTLLSCALSIFLHSQFYRPTHIPTRFTLLAFFALLWTCSVLISNRLATPPYLLRDPIPEPQPQLS</sequence>
<protein>
    <submittedName>
        <fullName evidence="2">Uncharacterized protein</fullName>
    </submittedName>
</protein>
<reference evidence="2" key="1">
    <citation type="journal article" date="2021" name="Mol. Plant Microbe Interact.">
        <title>Complete Genome Sequence of the Plant-Pathogenic Fungus Colletotrichum lupini.</title>
        <authorList>
            <person name="Baroncelli R."/>
            <person name="Pensec F."/>
            <person name="Da Lio D."/>
            <person name="Boufleur T."/>
            <person name="Vicente I."/>
            <person name="Sarrocco S."/>
            <person name="Picot A."/>
            <person name="Baraldi E."/>
            <person name="Sukno S."/>
            <person name="Thon M."/>
            <person name="Le Floch G."/>
        </authorList>
    </citation>
    <scope>NUCLEOTIDE SEQUENCE</scope>
    <source>
        <strain evidence="2">IMI 504893</strain>
    </source>
</reference>
<evidence type="ECO:0000313" key="3">
    <source>
        <dbReference type="Proteomes" id="UP000830671"/>
    </source>
</evidence>
<dbReference type="AlphaFoldDB" id="A0A9Q8SBI4"/>
<feature type="transmembrane region" description="Helical" evidence="1">
    <location>
        <begin position="84"/>
        <end position="105"/>
    </location>
</feature>
<gene>
    <name evidence="2" type="ORF">CLUP02_00992</name>
</gene>
<evidence type="ECO:0000256" key="1">
    <source>
        <dbReference type="SAM" id="Phobius"/>
    </source>
</evidence>
<keyword evidence="1" id="KW-1133">Transmembrane helix</keyword>
<dbReference type="EMBL" id="CP019471">
    <property type="protein sequence ID" value="UQC74344.1"/>
    <property type="molecule type" value="Genomic_DNA"/>
</dbReference>
<keyword evidence="1" id="KW-0812">Transmembrane</keyword>
<dbReference type="Proteomes" id="UP000830671">
    <property type="component" value="Chromosome 1"/>
</dbReference>
<name>A0A9Q8SBI4_9PEZI</name>
<evidence type="ECO:0000313" key="2">
    <source>
        <dbReference type="EMBL" id="UQC74344.1"/>
    </source>
</evidence>
<proteinExistence type="predicted"/>
<keyword evidence="3" id="KW-1185">Reference proteome</keyword>